<feature type="binding site" evidence="18">
    <location>
        <position position="527"/>
    </location>
    <ligand>
        <name>ATP</name>
        <dbReference type="ChEBI" id="CHEBI:30616"/>
    </ligand>
</feature>
<reference evidence="24" key="1">
    <citation type="journal article" date="2012" name="Nature">
        <title>A physical, genetic and functional sequence assembly of the barley genome.</title>
        <authorList>
            <consortium name="The International Barley Genome Sequencing Consortium"/>
            <person name="Mayer K.F."/>
            <person name="Waugh R."/>
            <person name="Brown J.W."/>
            <person name="Schulman A."/>
            <person name="Langridge P."/>
            <person name="Platzer M."/>
            <person name="Fincher G.B."/>
            <person name="Muehlbauer G.J."/>
            <person name="Sato K."/>
            <person name="Close T.J."/>
            <person name="Wise R.P."/>
            <person name="Stein N."/>
        </authorList>
    </citation>
    <scope>NUCLEOTIDE SEQUENCE [LARGE SCALE GENOMIC DNA]</scope>
    <source>
        <strain evidence="24">cv. Morex</strain>
    </source>
</reference>
<keyword evidence="14" id="KW-0325">Glycoprotein</keyword>
<dbReference type="GeneID" id="123410414"/>
<comment type="similarity">
    <text evidence="17">Belongs to the protein kinase superfamily. Ser/Thr protein kinase family.</text>
</comment>
<accession>A0A8I6YVA1</accession>
<dbReference type="SUPFAM" id="SSF56112">
    <property type="entry name" value="Protein kinase-like (PK-like)"/>
    <property type="match status" value="1"/>
</dbReference>
<feature type="chain" id="PRO_5035272048" description="Receptor-like serine/threonine-protein kinase" evidence="19">
    <location>
        <begin position="28"/>
        <end position="778"/>
    </location>
</feature>
<evidence type="ECO:0000259" key="22">
    <source>
        <dbReference type="PROSITE" id="PS50948"/>
    </source>
</evidence>
<evidence type="ECO:0000256" key="7">
    <source>
        <dbReference type="ARBA" id="ARBA00022741"/>
    </source>
</evidence>
<dbReference type="GO" id="GO:0004674">
    <property type="term" value="F:protein serine/threonine kinase activity"/>
    <property type="evidence" value="ECO:0007669"/>
    <property type="project" value="UniProtKB-KW"/>
</dbReference>
<dbReference type="FunFam" id="3.50.4.10:FF:000022">
    <property type="entry name" value="Serine/threonine-protein kinase"/>
    <property type="match status" value="1"/>
</dbReference>
<comment type="subcellular location">
    <subcellularLocation>
        <location evidence="1">Membrane</location>
        <topology evidence="1">Single-pass type I membrane protein</topology>
    </subcellularLocation>
</comment>
<dbReference type="FunFam" id="3.30.200.20:FF:000059">
    <property type="entry name" value="S-receptor-like serine/threonine-protein kinase"/>
    <property type="match status" value="1"/>
</dbReference>
<evidence type="ECO:0000256" key="9">
    <source>
        <dbReference type="ARBA" id="ARBA00022840"/>
    </source>
</evidence>
<evidence type="ECO:0000256" key="3">
    <source>
        <dbReference type="ARBA" id="ARBA00022536"/>
    </source>
</evidence>
<dbReference type="PIRSF" id="PIRSF000641">
    <property type="entry name" value="SRK"/>
    <property type="match status" value="1"/>
</dbReference>
<dbReference type="GO" id="GO:0016020">
    <property type="term" value="C:membrane"/>
    <property type="evidence" value="ECO:0007669"/>
    <property type="project" value="UniProtKB-SubCell"/>
</dbReference>
<evidence type="ECO:0000256" key="2">
    <source>
        <dbReference type="ARBA" id="ARBA00022527"/>
    </source>
</evidence>
<dbReference type="SMR" id="A0A8I6YVA1"/>
<evidence type="ECO:0000256" key="4">
    <source>
        <dbReference type="ARBA" id="ARBA00022679"/>
    </source>
</evidence>
<evidence type="ECO:0000256" key="14">
    <source>
        <dbReference type="ARBA" id="ARBA00023180"/>
    </source>
</evidence>
<organism evidence="23 24">
    <name type="scientific">Hordeum vulgare subsp. vulgare</name>
    <name type="common">Domesticated barley</name>
    <dbReference type="NCBI Taxonomy" id="112509"/>
    <lineage>
        <taxon>Eukaryota</taxon>
        <taxon>Viridiplantae</taxon>
        <taxon>Streptophyta</taxon>
        <taxon>Embryophyta</taxon>
        <taxon>Tracheophyta</taxon>
        <taxon>Spermatophyta</taxon>
        <taxon>Magnoliopsida</taxon>
        <taxon>Liliopsida</taxon>
        <taxon>Poales</taxon>
        <taxon>Poaceae</taxon>
        <taxon>BOP clade</taxon>
        <taxon>Pooideae</taxon>
        <taxon>Triticodae</taxon>
        <taxon>Triticeae</taxon>
        <taxon>Hordeinae</taxon>
        <taxon>Hordeum</taxon>
    </lineage>
</organism>
<dbReference type="PROSITE" id="PS50927">
    <property type="entry name" value="BULB_LECTIN"/>
    <property type="match status" value="1"/>
</dbReference>
<evidence type="ECO:0000256" key="13">
    <source>
        <dbReference type="ARBA" id="ARBA00023170"/>
    </source>
</evidence>
<dbReference type="GO" id="GO:0051707">
    <property type="term" value="P:response to other organism"/>
    <property type="evidence" value="ECO:0007669"/>
    <property type="project" value="UniProtKB-ARBA"/>
</dbReference>
<dbReference type="EnsemblPlants" id="HORVU.MOREX.r3.7HG0748850.1">
    <property type="protein sequence ID" value="HORVU.MOREX.r3.7HG0748850.1.CDS1"/>
    <property type="gene ID" value="HORVU.MOREX.r3.7HG0748850"/>
</dbReference>
<evidence type="ECO:0000313" key="23">
    <source>
        <dbReference type="EnsemblPlants" id="HORVU.MOREX.r3.7HG0748850.1.CDS1"/>
    </source>
</evidence>
<dbReference type="GO" id="GO:0005524">
    <property type="term" value="F:ATP binding"/>
    <property type="evidence" value="ECO:0007669"/>
    <property type="project" value="UniProtKB-UniRule"/>
</dbReference>
<dbReference type="OMA" id="CGFYPIG"/>
<dbReference type="InterPro" id="IPR008271">
    <property type="entry name" value="Ser/Thr_kinase_AS"/>
</dbReference>
<keyword evidence="4 17" id="KW-0808">Transferase</keyword>
<evidence type="ECO:0000256" key="11">
    <source>
        <dbReference type="ARBA" id="ARBA00023136"/>
    </source>
</evidence>
<dbReference type="PROSITE" id="PS50011">
    <property type="entry name" value="PROTEIN_KINASE_DOM"/>
    <property type="match status" value="1"/>
</dbReference>
<keyword evidence="7 17" id="KW-0547">Nucleotide-binding</keyword>
<dbReference type="CDD" id="cd01098">
    <property type="entry name" value="PAN_AP_plant"/>
    <property type="match status" value="1"/>
</dbReference>
<proteinExistence type="inferred from homology"/>
<keyword evidence="12" id="KW-1015">Disulfide bond</keyword>
<dbReference type="SMART" id="SM00108">
    <property type="entry name" value="B_lectin"/>
    <property type="match status" value="1"/>
</dbReference>
<dbReference type="GO" id="GO:0004672">
    <property type="term" value="F:protein kinase activity"/>
    <property type="evidence" value="ECO:0000318"/>
    <property type="project" value="GO_Central"/>
</dbReference>
<gene>
    <name evidence="23" type="primary">LOC123410414</name>
</gene>
<evidence type="ECO:0000256" key="16">
    <source>
        <dbReference type="ARBA" id="ARBA00048679"/>
    </source>
</evidence>
<dbReference type="InterPro" id="IPR024171">
    <property type="entry name" value="SRK-like_kinase"/>
</dbReference>
<dbReference type="FunFam" id="1.10.510.10:FF:000302">
    <property type="entry name" value="Serine/threonine-protein kinase"/>
    <property type="match status" value="1"/>
</dbReference>
<dbReference type="InterPro" id="IPR000719">
    <property type="entry name" value="Prot_kinase_dom"/>
</dbReference>
<dbReference type="Gramene" id="HORVU.MOREX.r3.7HG0748850.1">
    <property type="protein sequence ID" value="HORVU.MOREX.r3.7HG0748850.1.CDS1"/>
    <property type="gene ID" value="HORVU.MOREX.r3.7HG0748850"/>
</dbReference>
<feature type="signal peptide" evidence="19">
    <location>
        <begin position="1"/>
        <end position="27"/>
    </location>
</feature>
<dbReference type="KEGG" id="hvg:123410414"/>
<dbReference type="Pfam" id="PF01453">
    <property type="entry name" value="B_lectin"/>
    <property type="match status" value="1"/>
</dbReference>
<keyword evidence="8 17" id="KW-0418">Kinase</keyword>
<keyword evidence="5" id="KW-0812">Transmembrane</keyword>
<comment type="catalytic activity">
    <reaction evidence="15 17">
        <text>L-threonyl-[protein] + ATP = O-phospho-L-threonyl-[protein] + ADP + H(+)</text>
        <dbReference type="Rhea" id="RHEA:46608"/>
        <dbReference type="Rhea" id="RHEA-COMP:11060"/>
        <dbReference type="Rhea" id="RHEA-COMP:11605"/>
        <dbReference type="ChEBI" id="CHEBI:15378"/>
        <dbReference type="ChEBI" id="CHEBI:30013"/>
        <dbReference type="ChEBI" id="CHEBI:30616"/>
        <dbReference type="ChEBI" id="CHEBI:61977"/>
        <dbReference type="ChEBI" id="CHEBI:456216"/>
        <dbReference type="EC" id="2.7.11.1"/>
    </reaction>
</comment>
<keyword evidence="2 17" id="KW-0723">Serine/threonine-protein kinase</keyword>
<feature type="domain" description="Apple" evidence="22">
    <location>
        <begin position="328"/>
        <end position="407"/>
    </location>
</feature>
<dbReference type="InterPro" id="IPR000858">
    <property type="entry name" value="S_locus_glycoprot_dom"/>
</dbReference>
<evidence type="ECO:0000256" key="12">
    <source>
        <dbReference type="ARBA" id="ARBA00023157"/>
    </source>
</evidence>
<keyword evidence="24" id="KW-1185">Reference proteome</keyword>
<evidence type="ECO:0000256" key="5">
    <source>
        <dbReference type="ARBA" id="ARBA00022692"/>
    </source>
</evidence>
<dbReference type="AlphaFoldDB" id="A0A8I6YVA1"/>
<dbReference type="Gene3D" id="3.30.200.20">
    <property type="entry name" value="Phosphorylase Kinase, domain 1"/>
    <property type="match status" value="1"/>
</dbReference>
<keyword evidence="11" id="KW-0472">Membrane</keyword>
<keyword evidence="9 17" id="KW-0067">ATP-binding</keyword>
<evidence type="ECO:0000259" key="20">
    <source>
        <dbReference type="PROSITE" id="PS50011"/>
    </source>
</evidence>
<dbReference type="SMART" id="SM00220">
    <property type="entry name" value="S_TKc"/>
    <property type="match status" value="1"/>
</dbReference>
<name>A0A8I6YVA1_HORVV</name>
<evidence type="ECO:0000256" key="6">
    <source>
        <dbReference type="ARBA" id="ARBA00022729"/>
    </source>
</evidence>
<keyword evidence="13" id="KW-0675">Receptor</keyword>
<dbReference type="InterPro" id="IPR017441">
    <property type="entry name" value="Protein_kinase_ATP_BS"/>
</dbReference>
<dbReference type="InterPro" id="IPR011009">
    <property type="entry name" value="Kinase-like_dom_sf"/>
</dbReference>
<evidence type="ECO:0000256" key="18">
    <source>
        <dbReference type="PROSITE-ProRule" id="PRU10141"/>
    </source>
</evidence>
<protein>
    <recommendedName>
        <fullName evidence="17">Receptor-like serine/threonine-protein kinase</fullName>
        <ecNumber evidence="17">2.7.11.1</ecNumber>
    </recommendedName>
</protein>
<feature type="domain" description="Protein kinase" evidence="20">
    <location>
        <begin position="499"/>
        <end position="778"/>
    </location>
</feature>
<dbReference type="InterPro" id="IPR003609">
    <property type="entry name" value="Pan_app"/>
</dbReference>
<keyword evidence="10" id="KW-1133">Transmembrane helix</keyword>
<dbReference type="Gene3D" id="1.10.510.10">
    <property type="entry name" value="Transferase(Phosphotransferase) domain 1"/>
    <property type="match status" value="1"/>
</dbReference>
<dbReference type="OrthoDB" id="5857966at2759"/>
<dbReference type="PROSITE" id="PS50948">
    <property type="entry name" value="PAN"/>
    <property type="match status" value="1"/>
</dbReference>
<reference evidence="23" key="2">
    <citation type="submission" date="2020-10" db="EMBL/GenBank/DDBJ databases">
        <authorList>
            <person name="Scholz U."/>
            <person name="Mascher M."/>
            <person name="Fiebig A."/>
        </authorList>
    </citation>
    <scope>NUCLEOTIDE SEQUENCE [LARGE SCALE GENOMIC DNA]</scope>
    <source>
        <strain evidence="23">cv. Morex</strain>
    </source>
</reference>
<sequence>MSKTMATLPYLILILIPSLLPITCASAQLTTLSAGSTLAVEEYEHTFLVSPNATFSCGFYPAGSNAFTFSVWFAGAADSAVVWSANRHSPVNGHGSKAMLHDDGYLVLADANGSTVWASSGGAGDRPTAALLETGNLVIRDSGGAVLWQSFATPTDTLLPCQQLTKDTRLVAGYHSLYFDNDNRLRLVYNGPEFSSIYWPNDDYTMFQDDAPRFNNNSRLAVLDDKGWFFSTDGLTVQSCDHGALLIRRRLTLEHDGNLRMRSLDASSGRWVVTWQAILQMHYVHGLCGKNGFFEYSPRPRCSCPPGFEMVNPNMWSKGCRPTFSYNCGQDRYRFIQIPQTDYYDFDLGFNDSISFEDCRNICLGMCSCIAFSYRLTGTGVCYPKGLLFNGYKSPAFPGSVYLKVPFTADIQASGSEQSALTCPHGGPKITHESSDHVDRWLYFYLCPGLLGALELILIVTTWWFLSKNGMQDSTRGGYAVLRSQFRRFTYQELQQATGKFREEVGRGGSGIVYRGLLKDKRVIAVKNLIDITKHEEEFRAEMSVIGRINHMNLVRTWGFCSEAKRKLLVYEFVENESLDRYLFNSTNADRLLAWSERFRIALGSARALAYLHHECLEWVLHCDVKPENILLTRDFEAKIADFGLAKLYKRDGSSFNFSHMRGTDGYMAPEWAMNLPINAKVDVYSYGVVLLELVAGRRISSCTRDGKVIKLKAFVQDVKGALATGDATRIVDAKLHGQFNTDQAVVMITTAVSCLAEERSRRPSMNEVVKSLLHCQE</sequence>
<dbReference type="FunFam" id="2.90.10.10:FF:000007">
    <property type="entry name" value="Serine/threonine-protein kinase"/>
    <property type="match status" value="1"/>
</dbReference>
<dbReference type="InterPro" id="IPR001480">
    <property type="entry name" value="Bulb-type_lectin_dom"/>
</dbReference>
<keyword evidence="6 19" id="KW-0732">Signal</keyword>
<dbReference type="PANTHER" id="PTHR47974">
    <property type="entry name" value="OS07G0415500 PROTEIN"/>
    <property type="match status" value="1"/>
</dbReference>
<dbReference type="SUPFAM" id="SSF51110">
    <property type="entry name" value="alpha-D-mannose-specific plant lectins"/>
    <property type="match status" value="1"/>
</dbReference>
<evidence type="ECO:0000256" key="17">
    <source>
        <dbReference type="PIRNR" id="PIRNR000641"/>
    </source>
</evidence>
<feature type="domain" description="Bulb-type lectin" evidence="21">
    <location>
        <begin position="23"/>
        <end position="152"/>
    </location>
</feature>
<comment type="catalytic activity">
    <reaction evidence="16 17">
        <text>L-seryl-[protein] + ATP = O-phospho-L-seryl-[protein] + ADP + H(+)</text>
        <dbReference type="Rhea" id="RHEA:17989"/>
        <dbReference type="Rhea" id="RHEA-COMP:9863"/>
        <dbReference type="Rhea" id="RHEA-COMP:11604"/>
        <dbReference type="ChEBI" id="CHEBI:15378"/>
        <dbReference type="ChEBI" id="CHEBI:29999"/>
        <dbReference type="ChEBI" id="CHEBI:30616"/>
        <dbReference type="ChEBI" id="CHEBI:83421"/>
        <dbReference type="ChEBI" id="CHEBI:456216"/>
        <dbReference type="EC" id="2.7.11.1"/>
    </reaction>
</comment>
<evidence type="ECO:0000256" key="19">
    <source>
        <dbReference type="SAM" id="SignalP"/>
    </source>
</evidence>
<dbReference type="InterPro" id="IPR036426">
    <property type="entry name" value="Bulb-type_lectin_dom_sf"/>
</dbReference>
<dbReference type="CDD" id="cd00028">
    <property type="entry name" value="B_lectin"/>
    <property type="match status" value="1"/>
</dbReference>
<dbReference type="PROSITE" id="PS00108">
    <property type="entry name" value="PROTEIN_KINASE_ST"/>
    <property type="match status" value="1"/>
</dbReference>
<dbReference type="Pfam" id="PF00069">
    <property type="entry name" value="Pkinase"/>
    <property type="match status" value="1"/>
</dbReference>
<dbReference type="GO" id="GO:0048544">
    <property type="term" value="P:recognition of pollen"/>
    <property type="evidence" value="ECO:0007669"/>
    <property type="project" value="InterPro"/>
</dbReference>
<evidence type="ECO:0000256" key="10">
    <source>
        <dbReference type="ARBA" id="ARBA00022989"/>
    </source>
</evidence>
<dbReference type="PANTHER" id="PTHR47974:SF15">
    <property type="entry name" value="RECEPTOR-LIKE SERINE_THREONINE-PROTEIN KINASE"/>
    <property type="match status" value="1"/>
</dbReference>
<dbReference type="Pfam" id="PF08276">
    <property type="entry name" value="PAN_2"/>
    <property type="match status" value="1"/>
</dbReference>
<evidence type="ECO:0000259" key="21">
    <source>
        <dbReference type="PROSITE" id="PS50927"/>
    </source>
</evidence>
<dbReference type="Proteomes" id="UP000011116">
    <property type="component" value="Chromosome 7H"/>
</dbReference>
<dbReference type="RefSeq" id="XP_044959289.1">
    <property type="nucleotide sequence ID" value="XM_045103354.1"/>
</dbReference>
<keyword evidence="3" id="KW-0245">EGF-like domain</keyword>
<dbReference type="Gramene" id="HORVU.MOREX.r2.7HG0621250.1">
    <property type="protein sequence ID" value="HORVU.MOREX.r2.7HG0621250.1.CDS.1"/>
    <property type="gene ID" value="HORVU.MOREX.r2.7HG0621250"/>
</dbReference>
<dbReference type="PROSITE" id="PS00107">
    <property type="entry name" value="PROTEIN_KINASE_ATP"/>
    <property type="match status" value="1"/>
</dbReference>
<evidence type="ECO:0000313" key="24">
    <source>
        <dbReference type="Proteomes" id="UP000011116"/>
    </source>
</evidence>
<evidence type="ECO:0000256" key="1">
    <source>
        <dbReference type="ARBA" id="ARBA00004479"/>
    </source>
</evidence>
<dbReference type="Pfam" id="PF00954">
    <property type="entry name" value="S_locus_glycop"/>
    <property type="match status" value="1"/>
</dbReference>
<evidence type="ECO:0000256" key="15">
    <source>
        <dbReference type="ARBA" id="ARBA00047899"/>
    </source>
</evidence>
<evidence type="ECO:0000256" key="8">
    <source>
        <dbReference type="ARBA" id="ARBA00022777"/>
    </source>
</evidence>
<reference evidence="23" key="3">
    <citation type="submission" date="2022-01" db="UniProtKB">
        <authorList>
            <consortium name="EnsemblPlants"/>
        </authorList>
    </citation>
    <scope>IDENTIFICATION</scope>
    <source>
        <strain evidence="23">subsp. vulgare</strain>
    </source>
</reference>
<dbReference type="Gene3D" id="2.90.10.10">
    <property type="entry name" value="Bulb-type lectin domain"/>
    <property type="match status" value="1"/>
</dbReference>
<dbReference type="SMART" id="SM00473">
    <property type="entry name" value="PAN_AP"/>
    <property type="match status" value="1"/>
</dbReference>
<dbReference type="EC" id="2.7.11.1" evidence="17"/>